<dbReference type="OrthoDB" id="9769447at2"/>
<evidence type="ECO:0000313" key="4">
    <source>
        <dbReference type="EMBL" id="OTO05786.1"/>
    </source>
</evidence>
<reference evidence="3 5" key="2">
    <citation type="submission" date="2018-07" db="EMBL/GenBank/DDBJ databases">
        <title>The Genome Sequence of Enterococcus sp. DIV0659b.</title>
        <authorList>
            <consortium name="The Broad Institute Genomics Platform"/>
            <consortium name="The Broad Institute Genomic Center for Infectious Diseases"/>
            <person name="Earl A."/>
            <person name="Manson A."/>
            <person name="Schwartman J."/>
            <person name="Gilmore M."/>
            <person name="Abouelleil A."/>
            <person name="Cao P."/>
            <person name="Chapman S."/>
            <person name="Cusick C."/>
            <person name="Shea T."/>
            <person name="Young S."/>
            <person name="Neafsey D."/>
            <person name="Nusbaum C."/>
            <person name="Birren B."/>
        </authorList>
    </citation>
    <scope>NUCLEOTIDE SEQUENCE [LARGE SCALE GENOMIC DNA]</scope>
    <source>
        <strain evidence="3 5">4G2_DIV0659</strain>
    </source>
</reference>
<evidence type="ECO:0000256" key="1">
    <source>
        <dbReference type="ARBA" id="ARBA00006056"/>
    </source>
</evidence>
<evidence type="ECO:0000313" key="3">
    <source>
        <dbReference type="EMBL" id="MEI5993143.1"/>
    </source>
</evidence>
<sequence length="355" mass="38781">MNETVVVKPEELHDLIEKKLTTAGLKPEHADEVATHLVFADACGIHSHGAVRVEYYAEQIAKGGVTLDPKIEFEETGPSSGIVHGKNGAGQFVADKGLDYAIDMAKKSGVAVVGISKISHSGALSYYVKKAAQNDLVAIAMCQSDPMVVPFGGKENYFGTNPIAFAAPRKGHEPVVFDMATTVQAWGKVLDARSKNMDIPDTWAVDKDGKPTTNPHKVNGLLPIAGPKGYGLMMMVDILSGMLLGLPFGKHVSSMYDDITKGRDVGQMYILIDPNRFTNLDMFKESVDGMVEELHAIPAADGFKQVYYPGEINQINYEKSMTDGIDIVKDIYDYLKSDTLHFDRYENTNAFGEKK</sequence>
<dbReference type="Proteomes" id="UP000195139">
    <property type="component" value="Unassembled WGS sequence"/>
</dbReference>
<dbReference type="SUPFAM" id="SSF89733">
    <property type="entry name" value="L-sulfolactate dehydrogenase-like"/>
    <property type="match status" value="1"/>
</dbReference>
<proteinExistence type="inferred from homology"/>
<dbReference type="PANTHER" id="PTHR11091:SF0">
    <property type="entry name" value="MALATE DEHYDROGENASE"/>
    <property type="match status" value="1"/>
</dbReference>
<dbReference type="GO" id="GO:0016491">
    <property type="term" value="F:oxidoreductase activity"/>
    <property type="evidence" value="ECO:0007669"/>
    <property type="project" value="UniProtKB-KW"/>
</dbReference>
<dbReference type="InterPro" id="IPR017590">
    <property type="entry name" value="Ureidoglycolate_dehydrogenase"/>
</dbReference>
<dbReference type="STRING" id="1834181.A5880_002961"/>
<dbReference type="EMBL" id="NGLE02000001">
    <property type="protein sequence ID" value="MEI5993143.1"/>
    <property type="molecule type" value="Genomic_DNA"/>
</dbReference>
<dbReference type="InterPro" id="IPR043143">
    <property type="entry name" value="Mal/L-sulf/L-lact_DH-like_NADP"/>
</dbReference>
<dbReference type="InterPro" id="IPR043144">
    <property type="entry name" value="Mal/L-sulf/L-lact_DH-like_ah"/>
</dbReference>
<dbReference type="InterPro" id="IPR036111">
    <property type="entry name" value="Mal/L-sulfo/L-lacto_DH-like_sf"/>
</dbReference>
<dbReference type="NCBIfam" id="TIGR03175">
    <property type="entry name" value="AllD"/>
    <property type="match status" value="1"/>
</dbReference>
<accession>A0A242C6I3</accession>
<dbReference type="Gene3D" id="3.30.1370.60">
    <property type="entry name" value="Hypothetical oxidoreductase yiak, domain 2"/>
    <property type="match status" value="1"/>
</dbReference>
<dbReference type="AlphaFoldDB" id="A0A242C6I3"/>
<organism evidence="4">
    <name type="scientific">Candidatus Enterococcus mansonii</name>
    <dbReference type="NCBI Taxonomy" id="1834181"/>
    <lineage>
        <taxon>Bacteria</taxon>
        <taxon>Bacillati</taxon>
        <taxon>Bacillota</taxon>
        <taxon>Bacilli</taxon>
        <taxon>Lactobacillales</taxon>
        <taxon>Enterococcaceae</taxon>
        <taxon>Enterococcus</taxon>
    </lineage>
</organism>
<name>A0A242C6I3_9ENTE</name>
<evidence type="ECO:0000313" key="5">
    <source>
        <dbReference type="Proteomes" id="UP000195139"/>
    </source>
</evidence>
<protein>
    <submittedName>
        <fullName evidence="4">Ureidoglycolate dehydrogenase</fullName>
    </submittedName>
</protein>
<dbReference type="EMBL" id="NGLE01000004">
    <property type="protein sequence ID" value="OTO05786.1"/>
    <property type="molecule type" value="Genomic_DNA"/>
</dbReference>
<keyword evidence="5" id="KW-1185">Reference proteome</keyword>
<comment type="caution">
    <text evidence="4">The sequence shown here is derived from an EMBL/GenBank/DDBJ whole genome shotgun (WGS) entry which is preliminary data.</text>
</comment>
<reference evidence="4" key="1">
    <citation type="submission" date="2017-05" db="EMBL/GenBank/DDBJ databases">
        <title>The Genome Sequence of Enterococcus sp. 4G2_DIV0659.</title>
        <authorList>
            <consortium name="The Broad Institute Genomics Platform"/>
            <consortium name="The Broad Institute Genomic Center for Infectious Diseases"/>
            <person name="Earl A."/>
            <person name="Manson A."/>
            <person name="Schwartman J."/>
            <person name="Gilmore M."/>
            <person name="Abouelleil A."/>
            <person name="Cao P."/>
            <person name="Chapman S."/>
            <person name="Cusick C."/>
            <person name="Shea T."/>
            <person name="Young S."/>
            <person name="Neafsey D."/>
            <person name="Nusbaum C."/>
            <person name="Birren B."/>
        </authorList>
    </citation>
    <scope>NUCLEOTIDE SEQUENCE [LARGE SCALE GENOMIC DNA]</scope>
    <source>
        <strain evidence="4">4G2_DIV0659</strain>
    </source>
</reference>
<dbReference type="Gene3D" id="1.10.1530.10">
    <property type="match status" value="1"/>
</dbReference>
<dbReference type="NCBIfam" id="NF011599">
    <property type="entry name" value="PRK15025.1"/>
    <property type="match status" value="1"/>
</dbReference>
<evidence type="ECO:0000256" key="2">
    <source>
        <dbReference type="ARBA" id="ARBA00023002"/>
    </source>
</evidence>
<dbReference type="RefSeq" id="WP_086331809.1">
    <property type="nucleotide sequence ID" value="NZ_NGLE02000001.1"/>
</dbReference>
<keyword evidence="2" id="KW-0560">Oxidoreductase</keyword>
<comment type="similarity">
    <text evidence="1">Belongs to the LDH2/MDH2 oxidoreductase family.</text>
</comment>
<dbReference type="Pfam" id="PF02615">
    <property type="entry name" value="Ldh_2"/>
    <property type="match status" value="1"/>
</dbReference>
<dbReference type="InterPro" id="IPR003767">
    <property type="entry name" value="Malate/L-lactate_DH-like"/>
</dbReference>
<dbReference type="PANTHER" id="PTHR11091">
    <property type="entry name" value="OXIDOREDUCTASE-RELATED"/>
    <property type="match status" value="1"/>
</dbReference>
<gene>
    <name evidence="3" type="ORF">A5880_000684</name>
    <name evidence="4" type="ORF">A5880_002961</name>
</gene>